<feature type="domain" description="Prepilin type IV endopeptidase peptidase" evidence="3">
    <location>
        <begin position="11"/>
        <end position="113"/>
    </location>
</feature>
<dbReference type="PANTHER" id="PTHR30487:SF0">
    <property type="entry name" value="PREPILIN LEADER PEPTIDASE_N-METHYLTRANSFERASE-RELATED"/>
    <property type="match status" value="1"/>
</dbReference>
<dbReference type="GO" id="GO:0006465">
    <property type="term" value="P:signal peptide processing"/>
    <property type="evidence" value="ECO:0007669"/>
    <property type="project" value="TreeGrafter"/>
</dbReference>
<dbReference type="GO" id="GO:0004190">
    <property type="term" value="F:aspartic-type endopeptidase activity"/>
    <property type="evidence" value="ECO:0007669"/>
    <property type="project" value="InterPro"/>
</dbReference>
<gene>
    <name evidence="4" type="ORF">HUG20_16685</name>
</gene>
<feature type="transmembrane region" description="Helical" evidence="2">
    <location>
        <begin position="28"/>
        <end position="47"/>
    </location>
</feature>
<evidence type="ECO:0000259" key="3">
    <source>
        <dbReference type="Pfam" id="PF01478"/>
    </source>
</evidence>
<dbReference type="RefSeq" id="WP_200085812.1">
    <property type="nucleotide sequence ID" value="NZ_CP054706.1"/>
</dbReference>
<dbReference type="AlphaFoldDB" id="A0A7T6ZD85"/>
<proteinExistence type="inferred from homology"/>
<name>A0A7T6ZD85_9BACI</name>
<keyword evidence="5" id="KW-1185">Reference proteome</keyword>
<dbReference type="PANTHER" id="PTHR30487">
    <property type="entry name" value="TYPE 4 PREPILIN-LIKE PROTEINS LEADER PEPTIDE-PROCESSING ENZYME"/>
    <property type="match status" value="1"/>
</dbReference>
<organism evidence="4 5">
    <name type="scientific">Salicibibacter cibi</name>
    <dbReference type="NCBI Taxonomy" id="2743001"/>
    <lineage>
        <taxon>Bacteria</taxon>
        <taxon>Bacillati</taxon>
        <taxon>Bacillota</taxon>
        <taxon>Bacilli</taxon>
        <taxon>Bacillales</taxon>
        <taxon>Bacillaceae</taxon>
        <taxon>Salicibibacter</taxon>
    </lineage>
</organism>
<reference evidence="4 5" key="1">
    <citation type="submission" date="2020-06" db="EMBL/GenBank/DDBJ databases">
        <title>Genomic analysis of Salicibibacter sp. NKC21-4.</title>
        <authorList>
            <person name="Oh Y.J."/>
        </authorList>
    </citation>
    <scope>NUCLEOTIDE SEQUENCE [LARGE SCALE GENOMIC DNA]</scope>
    <source>
        <strain evidence="4 5">NKC21-4</strain>
    </source>
</reference>
<keyword evidence="2" id="KW-0472">Membrane</keyword>
<evidence type="ECO:0000313" key="4">
    <source>
        <dbReference type="EMBL" id="QQK81383.1"/>
    </source>
</evidence>
<dbReference type="Proteomes" id="UP000595349">
    <property type="component" value="Chromosome"/>
</dbReference>
<feature type="transmembrane region" description="Helical" evidence="2">
    <location>
        <begin position="54"/>
        <end position="72"/>
    </location>
</feature>
<evidence type="ECO:0000313" key="5">
    <source>
        <dbReference type="Proteomes" id="UP000595349"/>
    </source>
</evidence>
<sequence>MLSLLLLHAPFVLIILFSVVTDLKKRLIYDKVTLPGMLYFLLFHAIFNLPQWHMYVLAGLVLGGIHLLLAIVSKGQIGGGDIKLFTLIGFAIGWDGGFSIFIYTYLIAGLLALPFLIYIKFFRKREKAVMMPMAPFIALGVITFYLGESF</sequence>
<keyword evidence="2" id="KW-0812">Transmembrane</keyword>
<keyword evidence="2" id="KW-1133">Transmembrane helix</keyword>
<accession>A0A7T6ZD85</accession>
<evidence type="ECO:0000256" key="2">
    <source>
        <dbReference type="SAM" id="Phobius"/>
    </source>
</evidence>
<dbReference type="EMBL" id="CP054706">
    <property type="protein sequence ID" value="QQK81383.1"/>
    <property type="molecule type" value="Genomic_DNA"/>
</dbReference>
<feature type="transmembrane region" description="Helical" evidence="2">
    <location>
        <begin position="129"/>
        <end position="147"/>
    </location>
</feature>
<feature type="transmembrane region" description="Helical" evidence="2">
    <location>
        <begin position="84"/>
        <end position="117"/>
    </location>
</feature>
<dbReference type="GO" id="GO:0005886">
    <property type="term" value="C:plasma membrane"/>
    <property type="evidence" value="ECO:0007669"/>
    <property type="project" value="TreeGrafter"/>
</dbReference>
<dbReference type="KEGG" id="scib:HUG20_16685"/>
<protein>
    <submittedName>
        <fullName evidence="4">Prepilin peptidase</fullName>
    </submittedName>
</protein>
<dbReference type="InterPro" id="IPR000045">
    <property type="entry name" value="Prepilin_IV_endopep_pep"/>
</dbReference>
<dbReference type="Pfam" id="PF01478">
    <property type="entry name" value="Peptidase_A24"/>
    <property type="match status" value="1"/>
</dbReference>
<comment type="similarity">
    <text evidence="1">Belongs to the peptidase A24 family.</text>
</comment>
<evidence type="ECO:0000256" key="1">
    <source>
        <dbReference type="ARBA" id="ARBA00005801"/>
    </source>
</evidence>
<dbReference type="Gene3D" id="1.20.120.1220">
    <property type="match status" value="1"/>
</dbReference>
<dbReference type="InterPro" id="IPR050882">
    <property type="entry name" value="Prepilin_peptidase/N-MTase"/>
</dbReference>